<keyword evidence="4" id="KW-1185">Reference proteome</keyword>
<dbReference type="EMBL" id="CP040098">
    <property type="protein sequence ID" value="QCQ22279.1"/>
    <property type="molecule type" value="Genomic_DNA"/>
</dbReference>
<keyword evidence="2" id="KW-0560">Oxidoreductase</keyword>
<dbReference type="OrthoDB" id="5415525at2"/>
<dbReference type="RefSeq" id="WP_137424319.1">
    <property type="nucleotide sequence ID" value="NZ_CP040098.1"/>
</dbReference>
<dbReference type="AlphaFoldDB" id="A0A4P8L351"/>
<dbReference type="Pfam" id="PF13561">
    <property type="entry name" value="adh_short_C2"/>
    <property type="match status" value="1"/>
</dbReference>
<evidence type="ECO:0000313" key="4">
    <source>
        <dbReference type="Proteomes" id="UP000298602"/>
    </source>
</evidence>
<evidence type="ECO:0000256" key="2">
    <source>
        <dbReference type="ARBA" id="ARBA00023002"/>
    </source>
</evidence>
<dbReference type="InterPro" id="IPR002347">
    <property type="entry name" value="SDR_fam"/>
</dbReference>
<sequence>MTLEYSGTLALILGGSCELALQLARAMIGDSLRPILTYRNEAGRDRIVRGLEDLPGRYDSRRLDLADRTTLEALLDSWGEAPLDFTVDFAHGDYEQLVAAADDDIVEHYFRENVSSRACFLKRAARIMLRRRKGRMVFVSSGAAENPNRGQGFYAASKLACEALYRSVGLELARRGVTTVILRPGYVRAGRGRAYLEREGNQVSRKIPTGKALEGEEVARTILFLLSNHARNLNATVVTMDGGLSSGK</sequence>
<accession>A0A4P8L351</accession>
<proteinExistence type="inferred from homology"/>
<organism evidence="3 4">
    <name type="scientific">Desulfoglaeba alkanexedens ALDC</name>
    <dbReference type="NCBI Taxonomy" id="980445"/>
    <lineage>
        <taxon>Bacteria</taxon>
        <taxon>Pseudomonadati</taxon>
        <taxon>Thermodesulfobacteriota</taxon>
        <taxon>Syntrophobacteria</taxon>
        <taxon>Syntrophobacterales</taxon>
        <taxon>Syntrophobacteraceae</taxon>
        <taxon>Desulfoglaeba</taxon>
    </lineage>
</organism>
<dbReference type="Proteomes" id="UP000298602">
    <property type="component" value="Chromosome"/>
</dbReference>
<dbReference type="InterPro" id="IPR036291">
    <property type="entry name" value="NAD(P)-bd_dom_sf"/>
</dbReference>
<dbReference type="PRINTS" id="PR00081">
    <property type="entry name" value="GDHRDH"/>
</dbReference>
<dbReference type="KEGG" id="dax:FDQ92_08975"/>
<reference evidence="3 4" key="2">
    <citation type="submission" date="2019-05" db="EMBL/GenBank/DDBJ databases">
        <authorList>
            <person name="Suflita J.M."/>
            <person name="Marks C.R."/>
        </authorList>
    </citation>
    <scope>NUCLEOTIDE SEQUENCE [LARGE SCALE GENOMIC DNA]</scope>
    <source>
        <strain evidence="3 4">ALDC</strain>
    </source>
</reference>
<name>A0A4P8L351_9BACT</name>
<comment type="similarity">
    <text evidence="1">Belongs to the short-chain dehydrogenases/reductases (SDR) family.</text>
</comment>
<dbReference type="InterPro" id="IPR051122">
    <property type="entry name" value="SDR_DHRS6-like"/>
</dbReference>
<dbReference type="SUPFAM" id="SSF51735">
    <property type="entry name" value="NAD(P)-binding Rossmann-fold domains"/>
    <property type="match status" value="1"/>
</dbReference>
<reference evidence="3 4" key="1">
    <citation type="submission" date="2019-05" db="EMBL/GenBank/DDBJ databases">
        <title>The Complete Genome Sequence of the n-alkane-degrading Desulfoglaeba alkanexedens ALDC reveals multiple alkylsuccinate synthase gene clusters.</title>
        <authorList>
            <person name="Callaghan A.V."/>
            <person name="Davidova I.A."/>
            <person name="Duncan K.E."/>
            <person name="Morris B."/>
            <person name="McInerney M.J."/>
        </authorList>
    </citation>
    <scope>NUCLEOTIDE SEQUENCE [LARGE SCALE GENOMIC DNA]</scope>
    <source>
        <strain evidence="3 4">ALDC</strain>
    </source>
</reference>
<evidence type="ECO:0000256" key="1">
    <source>
        <dbReference type="ARBA" id="ARBA00006484"/>
    </source>
</evidence>
<protein>
    <submittedName>
        <fullName evidence="3">SDR family oxidoreductase</fullName>
    </submittedName>
</protein>
<dbReference type="Gene3D" id="3.40.50.720">
    <property type="entry name" value="NAD(P)-binding Rossmann-like Domain"/>
    <property type="match status" value="1"/>
</dbReference>
<evidence type="ECO:0000313" key="3">
    <source>
        <dbReference type="EMBL" id="QCQ22279.1"/>
    </source>
</evidence>
<dbReference type="CDD" id="cd05233">
    <property type="entry name" value="SDR_c"/>
    <property type="match status" value="1"/>
</dbReference>
<dbReference type="GO" id="GO:0016491">
    <property type="term" value="F:oxidoreductase activity"/>
    <property type="evidence" value="ECO:0007669"/>
    <property type="project" value="UniProtKB-KW"/>
</dbReference>
<dbReference type="PANTHER" id="PTHR43477:SF1">
    <property type="entry name" value="DIHYDROANTICAPSIN 7-DEHYDROGENASE"/>
    <property type="match status" value="1"/>
</dbReference>
<dbReference type="PANTHER" id="PTHR43477">
    <property type="entry name" value="DIHYDROANTICAPSIN 7-DEHYDROGENASE"/>
    <property type="match status" value="1"/>
</dbReference>
<gene>
    <name evidence="3" type="ORF">FDQ92_08975</name>
</gene>